<dbReference type="AlphaFoldDB" id="M1DTP8"/>
<feature type="region of interest" description="Disordered" evidence="1">
    <location>
        <begin position="291"/>
        <end position="325"/>
    </location>
</feature>
<dbReference type="Proteomes" id="UP000011115">
    <property type="component" value="Unassembled WGS sequence"/>
</dbReference>
<organism evidence="3 4">
    <name type="scientific">Solanum tuberosum</name>
    <name type="common">Potato</name>
    <dbReference type="NCBI Taxonomy" id="4113"/>
    <lineage>
        <taxon>Eukaryota</taxon>
        <taxon>Viridiplantae</taxon>
        <taxon>Streptophyta</taxon>
        <taxon>Embryophyta</taxon>
        <taxon>Tracheophyta</taxon>
        <taxon>Spermatophyta</taxon>
        <taxon>Magnoliopsida</taxon>
        <taxon>eudicotyledons</taxon>
        <taxon>Gunneridae</taxon>
        <taxon>Pentapetalae</taxon>
        <taxon>asterids</taxon>
        <taxon>lamiids</taxon>
        <taxon>Solanales</taxon>
        <taxon>Solanaceae</taxon>
        <taxon>Solanoideae</taxon>
        <taxon>Solaneae</taxon>
        <taxon>Solanum</taxon>
    </lineage>
</organism>
<dbReference type="HOGENOM" id="CLU_028647_0_0_1"/>
<reference evidence="3" key="2">
    <citation type="submission" date="2015-06" db="UniProtKB">
        <authorList>
            <consortium name="EnsemblPlants"/>
        </authorList>
    </citation>
    <scope>IDENTIFICATION</scope>
    <source>
        <strain evidence="3">DM1-3 516 R44</strain>
    </source>
</reference>
<evidence type="ECO:0000259" key="2">
    <source>
        <dbReference type="Pfam" id="PF20167"/>
    </source>
</evidence>
<dbReference type="InParanoid" id="M1DTP8"/>
<dbReference type="Gramene" id="PGSC0003DMT400094231">
    <property type="protein sequence ID" value="PGSC0003DMT400094231"/>
    <property type="gene ID" value="PGSC0003DMG400043802"/>
</dbReference>
<protein>
    <submittedName>
        <fullName evidence="3">Integrase core domain containing protein</fullName>
    </submittedName>
</protein>
<sequence>MVRLITEERRVLTGSLHTIPNIHRLFQLHKCDWMARDPGTYREEIVWEFYASYAATLQGSIDKRSKPIAQDPFTSTMVRGFPVDISHTTISRFLYGPGPDHTWPLNTAKIDYRWDVVMSKAFTRNAEQREAVILWLAKYIAADGEHAEWVTASRLGIRKATLNFMAKFFWLLVRNRVSPTKVDNELTWDRAVMVETLVAGLEIDFARMLLADIHEKAFKTSTTYLFPCLILQLCRDSGVPIWHCDRLIHPMGTLDVGLIRDEANMAAPRRGPQIDVPLGSDLVDVVELMQGDEPAPPAHTDNAPASFSQAASQAPSSSRATPPSVDNVIPLVRVQKLEAQMETLMHHIKPWMQKLIVESEERVEKRMEAKTDQKVQAVHKRLDAFELRVLERPAPTIDMSSFRTELASIRADVDAILATPAVEPQATPVRIDVSTTEGAVRVTDSTTDGVVLVDAGTTKGDPSVD</sequence>
<evidence type="ECO:0000313" key="4">
    <source>
        <dbReference type="Proteomes" id="UP000011115"/>
    </source>
</evidence>
<evidence type="ECO:0000256" key="1">
    <source>
        <dbReference type="SAM" id="MobiDB-lite"/>
    </source>
</evidence>
<dbReference type="InterPro" id="IPR046796">
    <property type="entry name" value="Transposase_32_dom"/>
</dbReference>
<reference evidence="4" key="1">
    <citation type="journal article" date="2011" name="Nature">
        <title>Genome sequence and analysis of the tuber crop potato.</title>
        <authorList>
            <consortium name="The Potato Genome Sequencing Consortium"/>
        </authorList>
    </citation>
    <scope>NUCLEOTIDE SEQUENCE [LARGE SCALE GENOMIC DNA]</scope>
    <source>
        <strain evidence="4">cv. DM1-3 516 R44</strain>
    </source>
</reference>
<accession>M1DTP8</accession>
<proteinExistence type="predicted"/>
<evidence type="ECO:0000313" key="3">
    <source>
        <dbReference type="EnsemblPlants" id="PGSC0003DMT400094231"/>
    </source>
</evidence>
<dbReference type="Pfam" id="PF20167">
    <property type="entry name" value="Transposase_32"/>
    <property type="match status" value="1"/>
</dbReference>
<feature type="domain" description="Putative plant transposon protein" evidence="2">
    <location>
        <begin position="29"/>
        <end position="240"/>
    </location>
</feature>
<name>M1DTP8_SOLTU</name>
<dbReference type="EnsemblPlants" id="PGSC0003DMT400094231">
    <property type="protein sequence ID" value="PGSC0003DMT400094231"/>
    <property type="gene ID" value="PGSC0003DMG400043802"/>
</dbReference>
<feature type="compositionally biased region" description="Low complexity" evidence="1">
    <location>
        <begin position="303"/>
        <end position="324"/>
    </location>
</feature>
<keyword evidence="4" id="KW-1185">Reference proteome</keyword>
<dbReference type="PaxDb" id="4113-PGSC0003DMT400094231"/>